<accession>A0A8H6MDX0</accession>
<evidence type="ECO:0000256" key="1">
    <source>
        <dbReference type="SAM" id="MobiDB-lite"/>
    </source>
</evidence>
<gene>
    <name evidence="2" type="ORF">DFP72DRAFT_839571</name>
</gene>
<feature type="region of interest" description="Disordered" evidence="1">
    <location>
        <begin position="1"/>
        <end position="27"/>
    </location>
</feature>
<sequence>MGLGLQGEPGPDLSIPGRHLRGGRPSIAHSSVVNGAMIRALKPGSEDAIGYGFALGIETPGKASLSTDKNEGRWRGGSWFQEPDSSMGLGLEGEMETDPSIPGLHLPGDTVHNATTSLTQAQSQASLSTDKNEGRWRGGSWFQEPDSSMGLGLEGETETDPSIPGLHLPGDTVRNATTSLTLALATQRRSRRLISAPEDSVGRDRLLGWRLPDRRLILSRRLVRTRGAGGWVLVSRARLIHGSRIGGRDGDRPLDTWASFTWGHGPQCDDIVDAGAGDTAALPALKQRAGESVGRDRLLGWRLPDRGAGGVGLGFKSQTHPWASDWRARRDPGPWLQVPDSYMGLGLQGEPGPDLSIPGRHLWGGRPSIAHSSVVNGAMIRALKPGLGWRPPESAPASLPIDKNEGSRQGGTWIQGPYSSMGLGSMGQTHPLNGGSRQGGSLIQDPDLSMGLGSKSQTHPWVSDWRARRRPSPRYPGVMYASPCHHVTNSAHQSADNRAPSPALRPCFDDSVGCRMARDPQKSAQASLPIDKNEGTGRLGLGLKSQTPIGVLDPRARRGSISRCLGALNAHSSADDSAMIPALKPGVMMQPATGPHPGWRPPEGIGSNLARFPISLPSDVDKGASGSGLGPKSRTSVGV</sequence>
<comment type="caution">
    <text evidence="2">The sequence shown here is derived from an EMBL/GenBank/DDBJ whole genome shotgun (WGS) entry which is preliminary data.</text>
</comment>
<dbReference type="EMBL" id="JACGCI010000002">
    <property type="protein sequence ID" value="KAF6765753.1"/>
    <property type="molecule type" value="Genomic_DNA"/>
</dbReference>
<feature type="region of interest" description="Disordered" evidence="1">
    <location>
        <begin position="390"/>
        <end position="468"/>
    </location>
</feature>
<evidence type="ECO:0000313" key="3">
    <source>
        <dbReference type="Proteomes" id="UP000521943"/>
    </source>
</evidence>
<protein>
    <submittedName>
        <fullName evidence="2">Uncharacterized protein</fullName>
    </submittedName>
</protein>
<evidence type="ECO:0000313" key="2">
    <source>
        <dbReference type="EMBL" id="KAF6765753.1"/>
    </source>
</evidence>
<name>A0A8H6MDX0_9AGAR</name>
<feature type="region of interest" description="Disordered" evidence="1">
    <location>
        <begin position="61"/>
        <end position="84"/>
    </location>
</feature>
<keyword evidence="3" id="KW-1185">Reference proteome</keyword>
<dbReference type="Proteomes" id="UP000521943">
    <property type="component" value="Unassembled WGS sequence"/>
</dbReference>
<feature type="compositionally biased region" description="Low complexity" evidence="1">
    <location>
        <begin position="119"/>
        <end position="129"/>
    </location>
</feature>
<feature type="region of interest" description="Disordered" evidence="1">
    <location>
        <begin position="119"/>
        <end position="146"/>
    </location>
</feature>
<organism evidence="2 3">
    <name type="scientific">Ephemerocybe angulata</name>
    <dbReference type="NCBI Taxonomy" id="980116"/>
    <lineage>
        <taxon>Eukaryota</taxon>
        <taxon>Fungi</taxon>
        <taxon>Dikarya</taxon>
        <taxon>Basidiomycota</taxon>
        <taxon>Agaricomycotina</taxon>
        <taxon>Agaricomycetes</taxon>
        <taxon>Agaricomycetidae</taxon>
        <taxon>Agaricales</taxon>
        <taxon>Agaricineae</taxon>
        <taxon>Psathyrellaceae</taxon>
        <taxon>Ephemerocybe</taxon>
    </lineage>
</organism>
<dbReference type="AlphaFoldDB" id="A0A8H6MDX0"/>
<feature type="region of interest" description="Disordered" evidence="1">
    <location>
        <begin position="602"/>
        <end position="639"/>
    </location>
</feature>
<proteinExistence type="predicted"/>
<reference evidence="2 3" key="1">
    <citation type="submission" date="2020-07" db="EMBL/GenBank/DDBJ databases">
        <title>Comparative genomics of pyrophilous fungi reveals a link between fire events and developmental genes.</title>
        <authorList>
            <consortium name="DOE Joint Genome Institute"/>
            <person name="Steindorff A.S."/>
            <person name="Carver A."/>
            <person name="Calhoun S."/>
            <person name="Stillman K."/>
            <person name="Liu H."/>
            <person name="Lipzen A."/>
            <person name="Pangilinan J."/>
            <person name="Labutti K."/>
            <person name="Bruns T.D."/>
            <person name="Grigoriev I.V."/>
        </authorList>
    </citation>
    <scope>NUCLEOTIDE SEQUENCE [LARGE SCALE GENOMIC DNA]</scope>
    <source>
        <strain evidence="2 3">CBS 144469</strain>
    </source>
</reference>
<feature type="region of interest" description="Disordered" evidence="1">
    <location>
        <begin position="520"/>
        <end position="541"/>
    </location>
</feature>